<protein>
    <submittedName>
        <fullName evidence="1">Uncharacterized protein</fullName>
    </submittedName>
</protein>
<dbReference type="Proteomes" id="UP001143856">
    <property type="component" value="Unassembled WGS sequence"/>
</dbReference>
<organism evidence="1 2">
    <name type="scientific">Xylaria curta</name>
    <dbReference type="NCBI Taxonomy" id="42375"/>
    <lineage>
        <taxon>Eukaryota</taxon>
        <taxon>Fungi</taxon>
        <taxon>Dikarya</taxon>
        <taxon>Ascomycota</taxon>
        <taxon>Pezizomycotina</taxon>
        <taxon>Sordariomycetes</taxon>
        <taxon>Xylariomycetidae</taxon>
        <taxon>Xylariales</taxon>
        <taxon>Xylariaceae</taxon>
        <taxon>Xylaria</taxon>
    </lineage>
</organism>
<sequence length="649" mass="73304">MDQHQLDIVRAHPLGAHLDAVRASLYEIAPTPADIDAIGSEELQNLCLDLLSALRNLSAIRQLPSASGVGNLRQDLLKLTSAVASNTVNYGQIKPLLDAVLTRRSDVKIWEQVYHAVTESTPPRKPVSSFLQTPSVYKTSSVVNSSEFRVNMDKILRDELGVMYVDVPNFHEAFFGYIPNLKIASTEIFQNFTDETPPRFQEGCWTGWPENANQNNVLAWLADLCGQITERAQDYRPRTMRRPLVRPNNPLDGSVAKRKPDFAFVDGPTADYDWSHILIPGELKSNPKEDIESQARLDVGRYVREVFTAQPTRRFVLAFTLCGCWMRLWEFDRLGGIASTKFDIHQEGRLFVSTILGFLCMDDKSLGFDPTIIKSDNQQYIDIERDGTTERLIIDGLMRRTPGVVGRATTCWKAHPDGDKTKPLVIKDSWQFPEREDEGELLKGATEQEVKNVARYYTHATVCVGDDDDDIQGNVRKGLDVTKASNYGQVPSKRSRSDLAIKIDRQEASGAKEKTGTRAFMAIGVLSGDHHHSFMDDLESFYWVLLWICIHYDGEGQGRRVATFDEWNSVDTEVLIQRKQGTLSKKVFNDTVSTHFTTHYRALIPWVSKLRDIVFPNGESWEKEDITLYSRMRDILSQAQHDSSVAAVG</sequence>
<evidence type="ECO:0000313" key="2">
    <source>
        <dbReference type="Proteomes" id="UP001143856"/>
    </source>
</evidence>
<comment type="caution">
    <text evidence="1">The sequence shown here is derived from an EMBL/GenBank/DDBJ whole genome shotgun (WGS) entry which is preliminary data.</text>
</comment>
<name>A0ACC1PBD5_9PEZI</name>
<proteinExistence type="predicted"/>
<reference evidence="1" key="1">
    <citation type="submission" date="2022-10" db="EMBL/GenBank/DDBJ databases">
        <title>Genome Sequence of Xylaria curta.</title>
        <authorList>
            <person name="Buettner E."/>
        </authorList>
    </citation>
    <scope>NUCLEOTIDE SEQUENCE</scope>
    <source>
        <strain evidence="1">Babe10</strain>
    </source>
</reference>
<gene>
    <name evidence="1" type="ORF">NUW58_g4001</name>
</gene>
<keyword evidence="2" id="KW-1185">Reference proteome</keyword>
<evidence type="ECO:0000313" key="1">
    <source>
        <dbReference type="EMBL" id="KAJ2988387.1"/>
    </source>
</evidence>
<accession>A0ACC1PBD5</accession>
<dbReference type="EMBL" id="JAPDGR010000655">
    <property type="protein sequence ID" value="KAJ2988387.1"/>
    <property type="molecule type" value="Genomic_DNA"/>
</dbReference>